<dbReference type="EMBL" id="JANKAS010000001">
    <property type="protein sequence ID" value="MCR1897509.1"/>
    <property type="molecule type" value="Genomic_DNA"/>
</dbReference>
<protein>
    <submittedName>
        <fullName evidence="1">Uncharacterized protein</fullName>
    </submittedName>
</protein>
<name>A0AAE3L1U3_9FIRM</name>
<comment type="caution">
    <text evidence="1">The sequence shown here is derived from an EMBL/GenBank/DDBJ whole genome shotgun (WGS) entry which is preliminary data.</text>
</comment>
<accession>A0AAE3L1U3</accession>
<gene>
    <name evidence="1" type="ORF">NSA47_00700</name>
</gene>
<reference evidence="1" key="1">
    <citation type="submission" date="2022-07" db="EMBL/GenBank/DDBJ databases">
        <title>Enhanced cultured diversity of the mouse gut microbiota enables custom-made synthetic communities.</title>
        <authorList>
            <person name="Afrizal A."/>
        </authorList>
    </citation>
    <scope>NUCLEOTIDE SEQUENCE</scope>
    <source>
        <strain evidence="1">DSM 28593</strain>
    </source>
</reference>
<proteinExistence type="predicted"/>
<dbReference type="AlphaFoldDB" id="A0AAE3L1U3"/>
<evidence type="ECO:0000313" key="2">
    <source>
        <dbReference type="Proteomes" id="UP001205748"/>
    </source>
</evidence>
<sequence>MKKHKIAFALLNLIILYMCLTNITVITEEKITDYSFYNPRGTVYQFSDIEKIETGFKGSTLKFFKRHQGDFYYTISFDNKKVDLYQSVSEYEDTYYELELLDEILMDKGIPKDSSTDNIQYNDLAKRYVNRFERIIKNKKQR</sequence>
<evidence type="ECO:0000313" key="1">
    <source>
        <dbReference type="EMBL" id="MCR1897509.1"/>
    </source>
</evidence>
<organism evidence="1 2">
    <name type="scientific">Irregularibacter muris</name>
    <dbReference type="NCBI Taxonomy" id="1796619"/>
    <lineage>
        <taxon>Bacteria</taxon>
        <taxon>Bacillati</taxon>
        <taxon>Bacillota</taxon>
        <taxon>Clostridia</taxon>
        <taxon>Eubacteriales</taxon>
        <taxon>Eubacteriaceae</taxon>
        <taxon>Irregularibacter</taxon>
    </lineage>
</organism>
<dbReference type="Proteomes" id="UP001205748">
    <property type="component" value="Unassembled WGS sequence"/>
</dbReference>
<dbReference type="RefSeq" id="WP_257528913.1">
    <property type="nucleotide sequence ID" value="NZ_JANKAS010000001.1"/>
</dbReference>
<keyword evidence="2" id="KW-1185">Reference proteome</keyword>